<protein>
    <recommendedName>
        <fullName evidence="3">Pacifastin domain-containing protein</fullName>
    </recommendedName>
</protein>
<evidence type="ECO:0008006" key="3">
    <source>
        <dbReference type="Google" id="ProtNLM"/>
    </source>
</evidence>
<dbReference type="AlphaFoldDB" id="A0A9D3YTK8"/>
<accession>A0A9D3YTK8</accession>
<dbReference type="SUPFAM" id="SSF57603">
    <property type="entry name" value="FnI-like domain"/>
    <property type="match status" value="1"/>
</dbReference>
<dbReference type="EMBL" id="JAIWYP010000014">
    <property type="protein sequence ID" value="KAH3706072.1"/>
    <property type="molecule type" value="Genomic_DNA"/>
</dbReference>
<proteinExistence type="predicted"/>
<keyword evidence="2" id="KW-1185">Reference proteome</keyword>
<evidence type="ECO:0000313" key="2">
    <source>
        <dbReference type="Proteomes" id="UP000828390"/>
    </source>
</evidence>
<evidence type="ECO:0000313" key="1">
    <source>
        <dbReference type="EMBL" id="KAH3706072.1"/>
    </source>
</evidence>
<reference evidence="1" key="1">
    <citation type="journal article" date="2019" name="bioRxiv">
        <title>The Genome of the Zebra Mussel, Dreissena polymorpha: A Resource for Invasive Species Research.</title>
        <authorList>
            <person name="McCartney M.A."/>
            <person name="Auch B."/>
            <person name="Kono T."/>
            <person name="Mallez S."/>
            <person name="Zhang Y."/>
            <person name="Obille A."/>
            <person name="Becker A."/>
            <person name="Abrahante J.E."/>
            <person name="Garbe J."/>
            <person name="Badalamenti J.P."/>
            <person name="Herman A."/>
            <person name="Mangelson H."/>
            <person name="Liachko I."/>
            <person name="Sullivan S."/>
            <person name="Sone E.D."/>
            <person name="Koren S."/>
            <person name="Silverstein K.A.T."/>
            <person name="Beckman K.B."/>
            <person name="Gohl D.M."/>
        </authorList>
    </citation>
    <scope>NUCLEOTIDE SEQUENCE</scope>
    <source>
        <strain evidence="1">Duluth1</strain>
        <tissue evidence="1">Whole animal</tissue>
    </source>
</reference>
<name>A0A9D3YTK8_DREPO</name>
<reference evidence="1" key="2">
    <citation type="submission" date="2020-11" db="EMBL/GenBank/DDBJ databases">
        <authorList>
            <person name="McCartney M.A."/>
            <person name="Auch B."/>
            <person name="Kono T."/>
            <person name="Mallez S."/>
            <person name="Becker A."/>
            <person name="Gohl D.M."/>
            <person name="Silverstein K.A.T."/>
            <person name="Koren S."/>
            <person name="Bechman K.B."/>
            <person name="Herman A."/>
            <person name="Abrahante J.E."/>
            <person name="Garbe J."/>
        </authorList>
    </citation>
    <scope>NUCLEOTIDE SEQUENCE</scope>
    <source>
        <strain evidence="1">Duluth1</strain>
        <tissue evidence="1">Whole animal</tissue>
    </source>
</reference>
<comment type="caution">
    <text evidence="1">The sequence shown here is derived from an EMBL/GenBank/DDBJ whole genome shotgun (WGS) entry which is preliminary data.</text>
</comment>
<organism evidence="1 2">
    <name type="scientific">Dreissena polymorpha</name>
    <name type="common">Zebra mussel</name>
    <name type="synonym">Mytilus polymorpha</name>
    <dbReference type="NCBI Taxonomy" id="45954"/>
    <lineage>
        <taxon>Eukaryota</taxon>
        <taxon>Metazoa</taxon>
        <taxon>Spiralia</taxon>
        <taxon>Lophotrochozoa</taxon>
        <taxon>Mollusca</taxon>
        <taxon>Bivalvia</taxon>
        <taxon>Autobranchia</taxon>
        <taxon>Heteroconchia</taxon>
        <taxon>Euheterodonta</taxon>
        <taxon>Imparidentia</taxon>
        <taxon>Neoheterodontei</taxon>
        <taxon>Myida</taxon>
        <taxon>Dreissenoidea</taxon>
        <taxon>Dreissenidae</taxon>
        <taxon>Dreissena</taxon>
    </lineage>
</organism>
<dbReference type="Proteomes" id="UP000828390">
    <property type="component" value="Unassembled WGS sequence"/>
</dbReference>
<sequence length="54" mass="6324">MLYFEGKFADPSDRCNDCECFLDGNYTCSKRVCPAVNCPVEKRMYRWVRAFNSS</sequence>
<gene>
    <name evidence="1" type="ORF">DPMN_065451</name>
</gene>